<dbReference type="GO" id="GO:0008298">
    <property type="term" value="P:intracellular mRNA localization"/>
    <property type="evidence" value="ECO:0007669"/>
    <property type="project" value="TreeGrafter"/>
</dbReference>
<proteinExistence type="predicted"/>
<dbReference type="PANTHER" id="PTHR46054:SF3">
    <property type="entry name" value="MATERNAL EFFECT PROTEIN STAUFEN"/>
    <property type="match status" value="1"/>
</dbReference>
<dbReference type="SMART" id="SM00358">
    <property type="entry name" value="DSRM"/>
    <property type="match status" value="3"/>
</dbReference>
<dbReference type="GO" id="GO:0003729">
    <property type="term" value="F:mRNA binding"/>
    <property type="evidence" value="ECO:0007669"/>
    <property type="project" value="TreeGrafter"/>
</dbReference>
<dbReference type="AlphaFoldDB" id="A0AA36G4V4"/>
<evidence type="ECO:0000259" key="4">
    <source>
        <dbReference type="PROSITE" id="PS50137"/>
    </source>
</evidence>
<dbReference type="Proteomes" id="UP001177023">
    <property type="component" value="Unassembled WGS sequence"/>
</dbReference>
<keyword evidence="1 2" id="KW-0694">RNA-binding</keyword>
<feature type="region of interest" description="Disordered" evidence="3">
    <location>
        <begin position="136"/>
        <end position="155"/>
    </location>
</feature>
<feature type="domain" description="DRBM" evidence="4">
    <location>
        <begin position="71"/>
        <end position="139"/>
    </location>
</feature>
<dbReference type="Pfam" id="PF00035">
    <property type="entry name" value="dsrm"/>
    <property type="match status" value="3"/>
</dbReference>
<accession>A0AA36G4V4</accession>
<dbReference type="InterPro" id="IPR014720">
    <property type="entry name" value="dsRBD_dom"/>
</dbReference>
<dbReference type="GO" id="GO:0005886">
    <property type="term" value="C:plasma membrane"/>
    <property type="evidence" value="ECO:0007669"/>
    <property type="project" value="TreeGrafter"/>
</dbReference>
<dbReference type="GO" id="GO:0043025">
    <property type="term" value="C:neuronal cell body"/>
    <property type="evidence" value="ECO:0007669"/>
    <property type="project" value="TreeGrafter"/>
</dbReference>
<protein>
    <recommendedName>
        <fullName evidence="4">DRBM domain-containing protein</fullName>
    </recommendedName>
</protein>
<feature type="compositionally biased region" description="Basic and acidic residues" evidence="3">
    <location>
        <begin position="136"/>
        <end position="147"/>
    </location>
</feature>
<reference evidence="5" key="1">
    <citation type="submission" date="2023-06" db="EMBL/GenBank/DDBJ databases">
        <authorList>
            <person name="Delattre M."/>
        </authorList>
    </citation>
    <scope>NUCLEOTIDE SEQUENCE</scope>
    <source>
        <strain evidence="5">AF72</strain>
    </source>
</reference>
<feature type="domain" description="DRBM" evidence="4">
    <location>
        <begin position="347"/>
        <end position="418"/>
    </location>
</feature>
<dbReference type="FunFam" id="3.30.160.20:FF:000007">
    <property type="entry name" value="Double-stranded RNA-binding protein Staufen homolog 1"/>
    <property type="match status" value="2"/>
</dbReference>
<feature type="domain" description="DRBM" evidence="4">
    <location>
        <begin position="465"/>
        <end position="533"/>
    </location>
</feature>
<name>A0AA36G4V4_9BILA</name>
<dbReference type="EMBL" id="CATQJA010002655">
    <property type="protein sequence ID" value="CAJ0579197.1"/>
    <property type="molecule type" value="Genomic_DNA"/>
</dbReference>
<comment type="caution">
    <text evidence="5">The sequence shown here is derived from an EMBL/GenBank/DDBJ whole genome shotgun (WGS) entry which is preliminary data.</text>
</comment>
<dbReference type="GO" id="GO:0032839">
    <property type="term" value="C:dendrite cytoplasm"/>
    <property type="evidence" value="ECO:0007669"/>
    <property type="project" value="GOC"/>
</dbReference>
<dbReference type="GO" id="GO:0003725">
    <property type="term" value="F:double-stranded RNA binding"/>
    <property type="evidence" value="ECO:0007669"/>
    <property type="project" value="TreeGrafter"/>
</dbReference>
<evidence type="ECO:0000256" key="3">
    <source>
        <dbReference type="SAM" id="MobiDB-lite"/>
    </source>
</evidence>
<evidence type="ECO:0000256" key="2">
    <source>
        <dbReference type="PROSITE-ProRule" id="PRU00266"/>
    </source>
</evidence>
<organism evidence="5 6">
    <name type="scientific">Mesorhabditis spiculigera</name>
    <dbReference type="NCBI Taxonomy" id="96644"/>
    <lineage>
        <taxon>Eukaryota</taxon>
        <taxon>Metazoa</taxon>
        <taxon>Ecdysozoa</taxon>
        <taxon>Nematoda</taxon>
        <taxon>Chromadorea</taxon>
        <taxon>Rhabditida</taxon>
        <taxon>Rhabditina</taxon>
        <taxon>Rhabditomorpha</taxon>
        <taxon>Rhabditoidea</taxon>
        <taxon>Rhabditidae</taxon>
        <taxon>Mesorhabditinae</taxon>
        <taxon>Mesorhabditis</taxon>
    </lineage>
</organism>
<dbReference type="InterPro" id="IPR051740">
    <property type="entry name" value="DRBM-containing_protein"/>
</dbReference>
<evidence type="ECO:0000313" key="5">
    <source>
        <dbReference type="EMBL" id="CAJ0579197.1"/>
    </source>
</evidence>
<dbReference type="GO" id="GO:0098964">
    <property type="term" value="P:anterograde dendritic transport of messenger ribonucleoprotein complex"/>
    <property type="evidence" value="ECO:0007669"/>
    <property type="project" value="TreeGrafter"/>
</dbReference>
<keyword evidence="6" id="KW-1185">Reference proteome</keyword>
<gene>
    <name evidence="5" type="ORF">MSPICULIGERA_LOCUS17427</name>
</gene>
<dbReference type="PANTHER" id="PTHR46054">
    <property type="entry name" value="MATERNAL EFFECT PROTEIN STAUFEN"/>
    <property type="match status" value="1"/>
</dbReference>
<feature type="non-terminal residue" evidence="5">
    <location>
        <position position="1"/>
    </location>
</feature>
<dbReference type="CDD" id="cd19857">
    <property type="entry name" value="DSRM_STAU_rpt1"/>
    <property type="match status" value="1"/>
</dbReference>
<dbReference type="GO" id="GO:0035418">
    <property type="term" value="P:protein localization to synapse"/>
    <property type="evidence" value="ECO:0007669"/>
    <property type="project" value="TreeGrafter"/>
</dbReference>
<feature type="compositionally biased region" description="Basic and acidic residues" evidence="3">
    <location>
        <begin position="309"/>
        <end position="328"/>
    </location>
</feature>
<sequence>MVSFTDNPDTGQTNVPQETPVVRNVEKVMNNQVQPQLNHPRPWCGAAGASGEKDTDNRVYRYGDREDKEKTPMCMVAELCRYHRIKHQYDLLDESGPAHKKMFTVQLVFTPTEKYEGTGGSIRKAQQAAAAVAIQETKRARPPAKKEFAKKRVSPPSVLLRHATTRLGLPDPDYKKQDCMNGLPNLAFPPKIRNPKPPRNPMFYGPAPIIGAPMNMPPQGIPPAIPALADFQPFQAPLGMPPPLFPPNPMYDIRQKPPMVAATLLLGPGHPFFRVMAPTYEMAREGCANQALIYLAPLLAELDLQQKENEKEAPKVKQDDNNHAKEEDSASEASDNDNKESNRKKKNVVSKVHEHALQLKMDVSFETISEDGPAHSRVYTVCCRVAGPNQSISAEGTGKNKRAGKQDACAQVLEKLQALALSQSPIMLAQSLYKNDKRQAQGKEVKRKTIVKDKKMDPEYGHQINPVSRLMQISQAQSLADPEFTFLREQGQNRYKEFFVACSWNGIVCDGMGPNKRLAKRAAAENVLAKIGYVKPMPTPGKSLLKKRHDESQMMIGVFDPADYSQPAEEAPGMDTSNITSDPELTKWNTIVVVPPFESEDESSEVSPEIPAAPEVPEVPEVPDAVEEEAQAEQKRKVTFSAQVKACPPPDDAAYPISEIAPLKTEDVTFVAKLSKRDRKKQRVLHPDQLQELCLRAREFLATYNYETKMAMLPSKGDLTPEGTTLFTIKPISARDRLAELSEKFKFSLQFCQLHSSGNDCLVLATLGLESQKALVHQGIGTTGDEAIDLAALDALKNLANLLEPA</sequence>
<feature type="region of interest" description="Disordered" evidence="3">
    <location>
        <begin position="35"/>
        <end position="57"/>
    </location>
</feature>
<feature type="region of interest" description="Disordered" evidence="3">
    <location>
        <begin position="309"/>
        <end position="352"/>
    </location>
</feature>
<dbReference type="SUPFAM" id="SSF54768">
    <property type="entry name" value="dsRNA-binding domain-like"/>
    <property type="match status" value="3"/>
</dbReference>
<dbReference type="PROSITE" id="PS50137">
    <property type="entry name" value="DS_RBD"/>
    <property type="match status" value="3"/>
</dbReference>
<dbReference type="GO" id="GO:0010494">
    <property type="term" value="C:cytoplasmic stress granule"/>
    <property type="evidence" value="ECO:0007669"/>
    <property type="project" value="TreeGrafter"/>
</dbReference>
<evidence type="ECO:0000313" key="6">
    <source>
        <dbReference type="Proteomes" id="UP001177023"/>
    </source>
</evidence>
<dbReference type="Gene3D" id="3.30.160.20">
    <property type="match status" value="4"/>
</dbReference>
<evidence type="ECO:0000256" key="1">
    <source>
        <dbReference type="ARBA" id="ARBA00022884"/>
    </source>
</evidence>
<dbReference type="GO" id="GO:0007281">
    <property type="term" value="P:germ cell development"/>
    <property type="evidence" value="ECO:0007669"/>
    <property type="project" value="TreeGrafter"/>
</dbReference>